<dbReference type="Proteomes" id="UP000225889">
    <property type="component" value="Unassembled WGS sequence"/>
</dbReference>
<evidence type="ECO:0000256" key="3">
    <source>
        <dbReference type="ARBA" id="ARBA00022989"/>
    </source>
</evidence>
<feature type="transmembrane region" description="Helical" evidence="5">
    <location>
        <begin position="79"/>
        <end position="96"/>
    </location>
</feature>
<dbReference type="AlphaFoldDB" id="A0A2G3DTJ4"/>
<dbReference type="Gene3D" id="1.20.1560.10">
    <property type="entry name" value="ABC transporter type 1, transmembrane domain"/>
    <property type="match status" value="1"/>
</dbReference>
<reference evidence="6 7" key="2">
    <citation type="submission" date="2017-10" db="EMBL/GenBank/DDBJ databases">
        <authorList>
            <person name="Banno H."/>
            <person name="Chua N.-H."/>
        </authorList>
    </citation>
    <scope>NUCLEOTIDE SEQUENCE [LARGE SCALE GENOMIC DNA]</scope>
    <source>
        <strain evidence="6 7">JK626</strain>
    </source>
</reference>
<accession>A0A2G3DTJ4</accession>
<name>A0A2G3DTJ4_9FIRM</name>
<evidence type="ECO:0000313" key="7">
    <source>
        <dbReference type="Proteomes" id="UP000225889"/>
    </source>
</evidence>
<proteinExistence type="predicted"/>
<evidence type="ECO:0000313" key="6">
    <source>
        <dbReference type="EMBL" id="PHU34195.1"/>
    </source>
</evidence>
<dbReference type="RefSeq" id="WP_099392501.1">
    <property type="nucleotide sequence ID" value="NZ_PDYF01000031.1"/>
</dbReference>
<evidence type="ECO:0000256" key="4">
    <source>
        <dbReference type="ARBA" id="ARBA00023136"/>
    </source>
</evidence>
<dbReference type="GO" id="GO:0005886">
    <property type="term" value="C:plasma membrane"/>
    <property type="evidence" value="ECO:0007669"/>
    <property type="project" value="UniProtKB-SubCell"/>
</dbReference>
<gene>
    <name evidence="6" type="ORF">CSX01_11555</name>
</gene>
<dbReference type="EMBL" id="PDYF01000031">
    <property type="protein sequence ID" value="PHU34195.1"/>
    <property type="molecule type" value="Genomic_DNA"/>
</dbReference>
<evidence type="ECO:0000256" key="5">
    <source>
        <dbReference type="SAM" id="Phobius"/>
    </source>
</evidence>
<organism evidence="6 7">
    <name type="scientific">Pseudobutyrivibrio ruminis</name>
    <dbReference type="NCBI Taxonomy" id="46206"/>
    <lineage>
        <taxon>Bacteria</taxon>
        <taxon>Bacillati</taxon>
        <taxon>Bacillota</taxon>
        <taxon>Clostridia</taxon>
        <taxon>Lachnospirales</taxon>
        <taxon>Lachnospiraceae</taxon>
        <taxon>Pseudobutyrivibrio</taxon>
    </lineage>
</organism>
<feature type="transmembrane region" description="Helical" evidence="5">
    <location>
        <begin position="190"/>
        <end position="210"/>
    </location>
</feature>
<comment type="caution">
    <text evidence="6">The sequence shown here is derived from an EMBL/GenBank/DDBJ whole genome shotgun (WGS) entry which is preliminary data.</text>
</comment>
<sequence>MEKTLNIIDIILGVIVHLSVVFAAFIGAEDIYIAVNGVREPGNLRQLPLGLSLFALVVVVRVVCGLFQAICSRYIEKRNSAAICITFSIIMTALLAIEHPVVGIICAIAYVTIGGMIPVSNAMNIEKLKESYQEVREEGNDFIADVAYGIDEVLQYGRGQDTIVDIGKRSMDAADAKQKLLDHEKSKQQLLALARSVFTVIILFLLLFLYSRGKMSMEDLFIVCAGAVFSFRECNLE</sequence>
<dbReference type="GO" id="GO:0005524">
    <property type="term" value="F:ATP binding"/>
    <property type="evidence" value="ECO:0007669"/>
    <property type="project" value="InterPro"/>
</dbReference>
<dbReference type="SUPFAM" id="SSF90123">
    <property type="entry name" value="ABC transporter transmembrane region"/>
    <property type="match status" value="1"/>
</dbReference>
<keyword evidence="4 5" id="KW-0472">Membrane</keyword>
<feature type="transmembrane region" description="Helical" evidence="5">
    <location>
        <begin position="102"/>
        <end position="119"/>
    </location>
</feature>
<keyword evidence="2 5" id="KW-0812">Transmembrane</keyword>
<reference evidence="6 7" key="1">
    <citation type="submission" date="2017-10" db="EMBL/GenBank/DDBJ databases">
        <title>Resolving the taxonomy of Roseburia spp., Eubacterium rectale and Agathobacter spp. through phylogenomic analysis.</title>
        <authorList>
            <person name="Sheridan P.O."/>
            <person name="Walker A.W."/>
            <person name="Duncan S.H."/>
            <person name="Scott K.P."/>
            <person name="Toole P.W.O."/>
            <person name="Luis P."/>
            <person name="Flint H.J."/>
        </authorList>
    </citation>
    <scope>NUCLEOTIDE SEQUENCE [LARGE SCALE GENOMIC DNA]</scope>
    <source>
        <strain evidence="6 7">JK626</strain>
    </source>
</reference>
<feature type="transmembrane region" description="Helical" evidence="5">
    <location>
        <begin position="7"/>
        <end position="27"/>
    </location>
</feature>
<feature type="transmembrane region" description="Helical" evidence="5">
    <location>
        <begin position="47"/>
        <end position="67"/>
    </location>
</feature>
<evidence type="ECO:0000256" key="2">
    <source>
        <dbReference type="ARBA" id="ARBA00022692"/>
    </source>
</evidence>
<comment type="subcellular location">
    <subcellularLocation>
        <location evidence="1">Cell membrane</location>
        <topology evidence="1">Multi-pass membrane protein</topology>
    </subcellularLocation>
</comment>
<protein>
    <submittedName>
        <fullName evidence="6">Uncharacterized protein</fullName>
    </submittedName>
</protein>
<evidence type="ECO:0000256" key="1">
    <source>
        <dbReference type="ARBA" id="ARBA00004651"/>
    </source>
</evidence>
<keyword evidence="3 5" id="KW-1133">Transmembrane helix</keyword>
<dbReference type="InterPro" id="IPR036640">
    <property type="entry name" value="ABC1_TM_sf"/>
</dbReference>